<reference evidence="2" key="1">
    <citation type="journal article" date="2017" name="Nat. Ecol. Evol.">
        <title>Genome expansion and lineage-specific genetic innovations in the forest pathogenic fungi Armillaria.</title>
        <authorList>
            <person name="Sipos G."/>
            <person name="Prasanna A.N."/>
            <person name="Walter M.C."/>
            <person name="O'Connor E."/>
            <person name="Balint B."/>
            <person name="Krizsan K."/>
            <person name="Kiss B."/>
            <person name="Hess J."/>
            <person name="Varga T."/>
            <person name="Slot J."/>
            <person name="Riley R."/>
            <person name="Boka B."/>
            <person name="Rigling D."/>
            <person name="Barry K."/>
            <person name="Lee J."/>
            <person name="Mihaltcheva S."/>
            <person name="LaButti K."/>
            <person name="Lipzen A."/>
            <person name="Waldron R."/>
            <person name="Moloney N.M."/>
            <person name="Sperisen C."/>
            <person name="Kredics L."/>
            <person name="Vagvoelgyi C."/>
            <person name="Patrignani A."/>
            <person name="Fitzpatrick D."/>
            <person name="Nagy I."/>
            <person name="Doyle S."/>
            <person name="Anderson J.B."/>
            <person name="Grigoriev I.V."/>
            <person name="Gueldener U."/>
            <person name="Muensterkoetter M."/>
            <person name="Nagy L.G."/>
        </authorList>
    </citation>
    <scope>NUCLEOTIDE SEQUENCE [LARGE SCALE GENOMIC DNA]</scope>
    <source>
        <strain evidence="2">Ar21-2</strain>
    </source>
</reference>
<dbReference type="Proteomes" id="UP000217790">
    <property type="component" value="Unassembled WGS sequence"/>
</dbReference>
<accession>A0A2H3D515</accession>
<dbReference type="InParanoid" id="A0A2H3D515"/>
<protein>
    <submittedName>
        <fullName evidence="1">Uncharacterized protein</fullName>
    </submittedName>
</protein>
<evidence type="ECO:0000313" key="2">
    <source>
        <dbReference type="Proteomes" id="UP000217790"/>
    </source>
</evidence>
<organism evidence="1 2">
    <name type="scientific">Armillaria gallica</name>
    <name type="common">Bulbous honey fungus</name>
    <name type="synonym">Armillaria bulbosa</name>
    <dbReference type="NCBI Taxonomy" id="47427"/>
    <lineage>
        <taxon>Eukaryota</taxon>
        <taxon>Fungi</taxon>
        <taxon>Dikarya</taxon>
        <taxon>Basidiomycota</taxon>
        <taxon>Agaricomycotina</taxon>
        <taxon>Agaricomycetes</taxon>
        <taxon>Agaricomycetidae</taxon>
        <taxon>Agaricales</taxon>
        <taxon>Marasmiineae</taxon>
        <taxon>Physalacriaceae</taxon>
        <taxon>Armillaria</taxon>
    </lineage>
</organism>
<dbReference type="EMBL" id="KZ293665">
    <property type="protein sequence ID" value="PBK90351.1"/>
    <property type="molecule type" value="Genomic_DNA"/>
</dbReference>
<name>A0A2H3D515_ARMGA</name>
<proteinExistence type="predicted"/>
<dbReference type="AlphaFoldDB" id="A0A2H3D515"/>
<gene>
    <name evidence="1" type="ORF">ARMGADRAFT_1014542</name>
</gene>
<keyword evidence="2" id="KW-1185">Reference proteome</keyword>
<sequence>MASRDVWIGDPRTTTVTTLFTHDFRRCSPLAPLSPFRGPHGQFGCLAIVVNAGAVHSHNPQCRTFIGWVSNDTGLH</sequence>
<evidence type="ECO:0000313" key="1">
    <source>
        <dbReference type="EMBL" id="PBK90351.1"/>
    </source>
</evidence>